<evidence type="ECO:0000313" key="3">
    <source>
        <dbReference type="Proteomes" id="UP000000447"/>
    </source>
</evidence>
<feature type="region of interest" description="Disordered" evidence="1">
    <location>
        <begin position="1"/>
        <end position="22"/>
    </location>
</feature>
<evidence type="ECO:0000313" key="2">
    <source>
        <dbReference type="EMBL" id="ACM06920.1"/>
    </source>
</evidence>
<dbReference type="EMBL" id="CP001276">
    <property type="protein sequence ID" value="ACM06920.1"/>
    <property type="molecule type" value="Genomic_DNA"/>
</dbReference>
<gene>
    <name evidence="2" type="ordered locus">trd_A0125</name>
</gene>
<feature type="compositionally biased region" description="Polar residues" evidence="1">
    <location>
        <begin position="1"/>
        <end position="18"/>
    </location>
</feature>
<name>B9L2W1_THERP</name>
<dbReference type="HOGENOM" id="CLU_2995211_0_0_0"/>
<reference evidence="2 3" key="1">
    <citation type="journal article" date="2009" name="PLoS ONE">
        <title>Complete genome sequence of the aerobic CO-oxidizing thermophile Thermomicrobium roseum.</title>
        <authorList>
            <person name="Wu D."/>
            <person name="Raymond J."/>
            <person name="Wu M."/>
            <person name="Chatterji S."/>
            <person name="Ren Q."/>
            <person name="Graham J.E."/>
            <person name="Bryant D.A."/>
            <person name="Robb F."/>
            <person name="Colman A."/>
            <person name="Tallon L.J."/>
            <person name="Badger J.H."/>
            <person name="Madupu R."/>
            <person name="Ward N.L."/>
            <person name="Eisen J.A."/>
        </authorList>
    </citation>
    <scope>NUCLEOTIDE SEQUENCE [LARGE SCALE GENOMIC DNA]</scope>
    <source>
        <strain evidence="3">ATCC 27502 / DSM 5159 / P-2</strain>
        <plasmid evidence="2">unnamed</plasmid>
    </source>
</reference>
<organism evidence="2 3">
    <name type="scientific">Thermomicrobium roseum (strain ATCC 27502 / DSM 5159 / P-2)</name>
    <dbReference type="NCBI Taxonomy" id="309801"/>
    <lineage>
        <taxon>Bacteria</taxon>
        <taxon>Pseudomonadati</taxon>
        <taxon>Thermomicrobiota</taxon>
        <taxon>Thermomicrobia</taxon>
        <taxon>Thermomicrobiales</taxon>
        <taxon>Thermomicrobiaceae</taxon>
        <taxon>Thermomicrobium</taxon>
    </lineage>
</organism>
<evidence type="ECO:0000256" key="1">
    <source>
        <dbReference type="SAM" id="MobiDB-lite"/>
    </source>
</evidence>
<geneLocation type="plasmid" evidence="3">
    <name>Tros</name>
</geneLocation>
<dbReference type="AlphaFoldDB" id="B9L2W1"/>
<keyword evidence="3" id="KW-1185">Reference proteome</keyword>
<accession>B9L2W1</accession>
<keyword evidence="2" id="KW-0614">Plasmid</keyword>
<sequence length="57" mass="6328">MAVTERQLTGSFSPSWSPDGTPAALERQARLSGLEMPRWIGARSIRRERATLSRSQA</sequence>
<proteinExistence type="predicted"/>
<dbReference type="KEGG" id="tro:trd_A0125"/>
<protein>
    <submittedName>
        <fullName evidence="2">Down syndrome critical region protein 9</fullName>
    </submittedName>
</protein>
<dbReference type="Proteomes" id="UP000000447">
    <property type="component" value="Plasmid unnamed"/>
</dbReference>